<keyword evidence="4" id="KW-1185">Reference proteome</keyword>
<evidence type="ECO:0000313" key="3">
    <source>
        <dbReference type="EMBL" id="MDX8030393.1"/>
    </source>
</evidence>
<proteinExistence type="predicted"/>
<dbReference type="Proteomes" id="UP001285521">
    <property type="component" value="Unassembled WGS sequence"/>
</dbReference>
<dbReference type="Pfam" id="PF00805">
    <property type="entry name" value="Pentapeptide"/>
    <property type="match status" value="3"/>
</dbReference>
<comment type="caution">
    <text evidence="3">The sequence shown here is derived from an EMBL/GenBank/DDBJ whole genome shotgun (WGS) entry which is preliminary data.</text>
</comment>
<feature type="compositionally biased region" description="Basic and acidic residues" evidence="1">
    <location>
        <begin position="302"/>
        <end position="313"/>
    </location>
</feature>
<gene>
    <name evidence="3" type="ORF">SK803_09240</name>
</gene>
<reference evidence="3 4" key="2">
    <citation type="submission" date="2023-11" db="EMBL/GenBank/DDBJ databases">
        <authorList>
            <person name="Lara A.C."/>
            <person name="Chronakova A."/>
        </authorList>
    </citation>
    <scope>NUCLEOTIDE SEQUENCE [LARGE SCALE GENOMIC DNA]</scope>
    <source>
        <strain evidence="3 4">BCCO 10_0856</strain>
    </source>
</reference>
<evidence type="ECO:0000313" key="4">
    <source>
        <dbReference type="Proteomes" id="UP001285521"/>
    </source>
</evidence>
<name>A0ABU4SWU9_9PSEU</name>
<reference evidence="3 4" key="1">
    <citation type="submission" date="2023-11" db="EMBL/GenBank/DDBJ databases">
        <title>Lentzea sokolovensis, sp. nov., Lentzea kristufkii, sp. nov., and Lentzea miocenensis, sp. nov., rare actinobacteria from Sokolov Coal Basin, Miocene lacustrine sediment, Czech Republic.</title>
        <authorList>
            <person name="Lara A."/>
            <person name="Kotroba L."/>
            <person name="Nouioui I."/>
            <person name="Neumann-Schaal M."/>
            <person name="Mast Y."/>
            <person name="Chronakova A."/>
        </authorList>
    </citation>
    <scope>NUCLEOTIDE SEQUENCE [LARGE SCALE GENOMIC DNA]</scope>
    <source>
        <strain evidence="3 4">BCCO 10_0856</strain>
    </source>
</reference>
<keyword evidence="2" id="KW-0472">Membrane</keyword>
<protein>
    <submittedName>
        <fullName evidence="3">Pentapeptide repeat-containing protein</fullName>
    </submittedName>
</protein>
<accession>A0ABU4SWU9</accession>
<dbReference type="InterPro" id="IPR001646">
    <property type="entry name" value="5peptide_repeat"/>
</dbReference>
<keyword evidence="2" id="KW-1133">Transmembrane helix</keyword>
<dbReference type="PANTHER" id="PTHR14136:SF17">
    <property type="entry name" value="BTB_POZ DOMAIN-CONTAINING PROTEIN KCTD9"/>
    <property type="match status" value="1"/>
</dbReference>
<feature type="transmembrane region" description="Helical" evidence="2">
    <location>
        <begin position="237"/>
        <end position="258"/>
    </location>
</feature>
<evidence type="ECO:0000256" key="1">
    <source>
        <dbReference type="SAM" id="MobiDB-lite"/>
    </source>
</evidence>
<dbReference type="EMBL" id="JAXAVW010000006">
    <property type="protein sequence ID" value="MDX8030393.1"/>
    <property type="molecule type" value="Genomic_DNA"/>
</dbReference>
<dbReference type="RefSeq" id="WP_319965405.1">
    <property type="nucleotide sequence ID" value="NZ_JAXAVW010000006.1"/>
</dbReference>
<organism evidence="3 4">
    <name type="scientific">Lentzea miocenica</name>
    <dbReference type="NCBI Taxonomy" id="3095431"/>
    <lineage>
        <taxon>Bacteria</taxon>
        <taxon>Bacillati</taxon>
        <taxon>Actinomycetota</taxon>
        <taxon>Actinomycetes</taxon>
        <taxon>Pseudonocardiales</taxon>
        <taxon>Pseudonocardiaceae</taxon>
        <taxon>Lentzea</taxon>
    </lineage>
</organism>
<feature type="transmembrane region" description="Helical" evidence="2">
    <location>
        <begin position="278"/>
        <end position="298"/>
    </location>
</feature>
<dbReference type="InterPro" id="IPR051082">
    <property type="entry name" value="Pentapeptide-BTB/POZ_domain"/>
</dbReference>
<dbReference type="Gene3D" id="2.160.20.80">
    <property type="entry name" value="E3 ubiquitin-protein ligase SopA"/>
    <property type="match status" value="2"/>
</dbReference>
<feature type="region of interest" description="Disordered" evidence="1">
    <location>
        <begin position="302"/>
        <end position="325"/>
    </location>
</feature>
<dbReference type="SUPFAM" id="SSF141571">
    <property type="entry name" value="Pentapeptide repeat-like"/>
    <property type="match status" value="1"/>
</dbReference>
<sequence length="325" mass="33359">MEEADDFRSRLVPGADLRGVTFPSFDNLDGVDLHGADLRGADLRKVNWWGEGEVQLSNTDFSGADLRGAWLGAPIFDGANLSGANLSGLDLKRGQFAATSFAGADLTGADLSHVNISGGTFDGAVLDGANLDGAVLTSCTLRNASLVGTSLIGANLRESTLTAADLRGANLTSAALPDGPSAFAAARFDASTQWREEMRSKAQANSVAGPDGTHVINSPPPPTPALPAQQSGHIGKVVGRVAAVLFGAGLTIYAVLYLTGHVSTLGRFEAKPDVLDNAVVGMLFTVGAASLLGGIVGLSEESRSSSRRSRGDTDFDGDSCGIDAD</sequence>
<keyword evidence="2" id="KW-0812">Transmembrane</keyword>
<evidence type="ECO:0000256" key="2">
    <source>
        <dbReference type="SAM" id="Phobius"/>
    </source>
</evidence>
<dbReference type="PANTHER" id="PTHR14136">
    <property type="entry name" value="BTB_POZ DOMAIN-CONTAINING PROTEIN KCTD9"/>
    <property type="match status" value="1"/>
</dbReference>